<protein>
    <submittedName>
        <fullName evidence="1">Uncharacterized protein</fullName>
    </submittedName>
</protein>
<dbReference type="GeneID" id="45635625"/>
<reference evidence="1" key="2">
    <citation type="submission" date="2007-05" db="EMBL/GenBank/DDBJ databases">
        <title>Genome sequence of Fusobacterium nucleatum subspecies polymorphum - a genetically tractable Fusobacterium.</title>
        <authorList>
            <person name="Karpathy S.E."/>
            <person name="Xiang Q."/>
            <person name="Gioia J."/>
            <person name="Jiang H."/>
            <person name="Liu Y."/>
            <person name="Petrosino J.F."/>
            <person name="Yerrapragada S."/>
            <person name="Fox G.E."/>
            <person name="Kinder Haake S."/>
            <person name="Weinstock G.M."/>
            <person name="Highlander S.K."/>
        </authorList>
    </citation>
    <scope>NUCLEOTIDE SEQUENCE [LARGE SCALE GENOMIC DNA]</scope>
    <source>
        <strain evidence="1">ATCC 10953</strain>
    </source>
</reference>
<gene>
    <name evidence="1" type="ORF">FNP_1697</name>
</gene>
<dbReference type="RefSeq" id="WP_005898279.1">
    <property type="nucleotide sequence ID" value="NZ_CM000440.1"/>
</dbReference>
<dbReference type="HOGENOM" id="CLU_2568932_0_0_0"/>
<accession>A5TX45</accession>
<dbReference type="EMBL" id="CM000440">
    <property type="protein sequence ID" value="EDK89470.1"/>
    <property type="molecule type" value="Genomic_DNA"/>
</dbReference>
<organism evidence="1">
    <name type="scientific">Fusobacterium polymorphum ATCC 10953</name>
    <dbReference type="NCBI Taxonomy" id="393480"/>
    <lineage>
        <taxon>Bacteria</taxon>
        <taxon>Fusobacteriati</taxon>
        <taxon>Fusobacteriota</taxon>
        <taxon>Fusobacteriia</taxon>
        <taxon>Fusobacteriales</taxon>
        <taxon>Fusobacteriaceae</taxon>
        <taxon>Fusobacterium</taxon>
    </lineage>
</organism>
<reference evidence="1" key="1">
    <citation type="submission" date="2006-07" db="EMBL/GenBank/DDBJ databases">
        <authorList>
            <person name="Qin X."/>
            <person name="Weinstock G.M."/>
        </authorList>
    </citation>
    <scope>NUCLEOTIDE SEQUENCE [LARGE SCALE GENOMIC DNA]</scope>
    <source>
        <strain evidence="1">ATCC 10953</strain>
    </source>
</reference>
<proteinExistence type="predicted"/>
<evidence type="ECO:0000313" key="1">
    <source>
        <dbReference type="EMBL" id="EDK89470.1"/>
    </source>
</evidence>
<sequence length="81" mass="9734">MKITIRSWFGAKLEVIENVSYSDMQGKDDIMCRFSIKNKFFDIETTDAVYFKKVLYERLKEDRDIIFFVAGNEHYKLLAFY</sequence>
<name>A5TX45_FUSNP</name>
<dbReference type="AlphaFoldDB" id="A5TX45"/>
<dbReference type="Proteomes" id="UP000001921">
    <property type="component" value="Chromosome"/>
</dbReference>